<organism evidence="1">
    <name type="scientific">Cacopsylla melanoneura</name>
    <dbReference type="NCBI Taxonomy" id="428564"/>
    <lineage>
        <taxon>Eukaryota</taxon>
        <taxon>Metazoa</taxon>
        <taxon>Ecdysozoa</taxon>
        <taxon>Arthropoda</taxon>
        <taxon>Hexapoda</taxon>
        <taxon>Insecta</taxon>
        <taxon>Pterygota</taxon>
        <taxon>Neoptera</taxon>
        <taxon>Paraneoptera</taxon>
        <taxon>Hemiptera</taxon>
        <taxon>Sternorrhyncha</taxon>
        <taxon>Psylloidea</taxon>
        <taxon>Psyllidae</taxon>
        <taxon>Psyllinae</taxon>
        <taxon>Cacopsylla</taxon>
    </lineage>
</organism>
<dbReference type="AlphaFoldDB" id="A0A8D8R5Q7"/>
<accession>A0A8D8R5Q7</accession>
<dbReference type="EMBL" id="HBUF01134624">
    <property type="protein sequence ID" value="CAG6644978.1"/>
    <property type="molecule type" value="Transcribed_RNA"/>
</dbReference>
<name>A0A8D8R5Q7_9HEMI</name>
<reference evidence="1" key="1">
    <citation type="submission" date="2021-05" db="EMBL/GenBank/DDBJ databases">
        <authorList>
            <person name="Alioto T."/>
            <person name="Alioto T."/>
            <person name="Gomez Garrido J."/>
        </authorList>
    </citation>
    <scope>NUCLEOTIDE SEQUENCE</scope>
</reference>
<sequence>MSLKVSLIEVKYEGKDKKKREMTSRVLQTSVETIEIYFDGRKDRTLKVQILLKDMLSSCLSLVKLTWVMLHSFLVQVKISQKACWIQVCGVGFGWAFEQMWDIMGGVIDERETIYNCRVEP</sequence>
<protein>
    <submittedName>
        <fullName evidence="1">Uncharacterized protein</fullName>
    </submittedName>
</protein>
<proteinExistence type="predicted"/>
<evidence type="ECO:0000313" key="1">
    <source>
        <dbReference type="EMBL" id="CAG6644978.1"/>
    </source>
</evidence>